<keyword evidence="8 9" id="KW-0472">Membrane</keyword>
<keyword evidence="10" id="KW-0175">Coiled coil</keyword>
<dbReference type="Proteomes" id="UP001528040">
    <property type="component" value="Unassembled WGS sequence"/>
</dbReference>
<keyword evidence="5 9" id="KW-0997">Cell inner membrane</keyword>
<evidence type="ECO:0000259" key="11">
    <source>
        <dbReference type="Pfam" id="PF25994"/>
    </source>
</evidence>
<evidence type="ECO:0000256" key="1">
    <source>
        <dbReference type="ARBA" id="ARBA00004377"/>
    </source>
</evidence>
<dbReference type="InterPro" id="IPR010129">
    <property type="entry name" value="T1SS_HlyD"/>
</dbReference>
<feature type="domain" description="AprE-like long alpha-helical hairpin" evidence="11">
    <location>
        <begin position="92"/>
        <end position="281"/>
    </location>
</feature>
<keyword evidence="6 9" id="KW-0812">Transmembrane</keyword>
<keyword evidence="14" id="KW-1185">Reference proteome</keyword>
<dbReference type="EMBL" id="JAQIIO010000005">
    <property type="protein sequence ID" value="MDA5094647.1"/>
    <property type="molecule type" value="Genomic_DNA"/>
</dbReference>
<evidence type="ECO:0000256" key="10">
    <source>
        <dbReference type="SAM" id="Coils"/>
    </source>
</evidence>
<evidence type="ECO:0000256" key="3">
    <source>
        <dbReference type="ARBA" id="ARBA00022448"/>
    </source>
</evidence>
<accession>A0ABT4W2A7</accession>
<dbReference type="Gene3D" id="2.40.30.170">
    <property type="match status" value="1"/>
</dbReference>
<evidence type="ECO:0000256" key="4">
    <source>
        <dbReference type="ARBA" id="ARBA00022475"/>
    </source>
</evidence>
<dbReference type="PANTHER" id="PTHR30386:SF17">
    <property type="entry name" value="ALKALINE PROTEASE SECRETION PROTEIN APRE"/>
    <property type="match status" value="1"/>
</dbReference>
<evidence type="ECO:0000256" key="2">
    <source>
        <dbReference type="ARBA" id="ARBA00009477"/>
    </source>
</evidence>
<dbReference type="NCBIfam" id="TIGR01843">
    <property type="entry name" value="type_I_hlyD"/>
    <property type="match status" value="1"/>
</dbReference>
<keyword evidence="3 9" id="KW-0813">Transport</keyword>
<feature type="domain" description="AprE-like beta-barrel" evidence="12">
    <location>
        <begin position="326"/>
        <end position="412"/>
    </location>
</feature>
<sequence>MQDADQAREWSARWPALIGFLAVLILFGGVWGWAVGTEIAGAVIANGTVKVESDRQVVQHPDGGVVGEILAQDGDLVKAGDILIRFDDTFLRSELEIIERQLLEIFARRSRLEAERDEQDMLKLSPPPDYAHLDAGWVENQLNGQVNLFTARLASLSQGRAQLAEQIGQIESQIEGLSAQLDALNEERDLVEAELVDQMTLFEKQLVSATRVNELKKERARLLGQIGKLKASSSEARTQISSVRIEMLKLMDQRREDAIGRLRDLRYSEIELAERQLSLREQLGRMDVRAPADGIIYGSLVRTDKSVVRAAEPMMYIVPSGRPVQISAKVDPVHIDQVHAGQVASLRFSTFNQRNTPEISGYVLRVSPDTILDEPTGTTFYEAIVLPDDLAVAELVDLEIIPGMPVEVFLKTDKRTPLSYLVKPLTDYFRRAFRES</sequence>
<dbReference type="InterPro" id="IPR058982">
    <property type="entry name" value="Beta-barrel_AprE"/>
</dbReference>
<dbReference type="PRINTS" id="PR01490">
    <property type="entry name" value="RTXTOXIND"/>
</dbReference>
<dbReference type="Pfam" id="PF25994">
    <property type="entry name" value="HH_AprE"/>
    <property type="match status" value="1"/>
</dbReference>
<gene>
    <name evidence="13" type="ORF">O2N63_11180</name>
</gene>
<evidence type="ECO:0000313" key="14">
    <source>
        <dbReference type="Proteomes" id="UP001528040"/>
    </source>
</evidence>
<evidence type="ECO:0000259" key="12">
    <source>
        <dbReference type="Pfam" id="PF26002"/>
    </source>
</evidence>
<feature type="transmembrane region" description="Helical" evidence="9">
    <location>
        <begin position="12"/>
        <end position="34"/>
    </location>
</feature>
<reference evidence="13 14" key="1">
    <citation type="submission" date="2023-01" db="EMBL/GenBank/DDBJ databases">
        <authorList>
            <person name="Yoon J.-W."/>
        </authorList>
    </citation>
    <scope>NUCLEOTIDE SEQUENCE [LARGE SCALE GENOMIC DNA]</scope>
    <source>
        <strain evidence="13 14">KMU-50</strain>
    </source>
</reference>
<evidence type="ECO:0000256" key="7">
    <source>
        <dbReference type="ARBA" id="ARBA00022989"/>
    </source>
</evidence>
<comment type="caution">
    <text evidence="13">The sequence shown here is derived from an EMBL/GenBank/DDBJ whole genome shotgun (WGS) entry which is preliminary data.</text>
</comment>
<organism evidence="13 14">
    <name type="scientific">Aliiroseovarius salicola</name>
    <dbReference type="NCBI Taxonomy" id="3009082"/>
    <lineage>
        <taxon>Bacteria</taxon>
        <taxon>Pseudomonadati</taxon>
        <taxon>Pseudomonadota</taxon>
        <taxon>Alphaproteobacteria</taxon>
        <taxon>Rhodobacterales</taxon>
        <taxon>Paracoccaceae</taxon>
        <taxon>Aliiroseovarius</taxon>
    </lineage>
</organism>
<dbReference type="Pfam" id="PF26002">
    <property type="entry name" value="Beta-barrel_AprE"/>
    <property type="match status" value="1"/>
</dbReference>
<evidence type="ECO:0000313" key="13">
    <source>
        <dbReference type="EMBL" id="MDA5094647.1"/>
    </source>
</evidence>
<proteinExistence type="inferred from homology"/>
<evidence type="ECO:0000256" key="6">
    <source>
        <dbReference type="ARBA" id="ARBA00022692"/>
    </source>
</evidence>
<feature type="coiled-coil region" evidence="10">
    <location>
        <begin position="160"/>
        <end position="232"/>
    </location>
</feature>
<keyword evidence="4 9" id="KW-1003">Cell membrane</keyword>
<comment type="similarity">
    <text evidence="2 9">Belongs to the membrane fusion protein (MFP) (TC 8.A.1) family.</text>
</comment>
<dbReference type="PANTHER" id="PTHR30386">
    <property type="entry name" value="MEMBRANE FUSION SUBUNIT OF EMRAB-TOLC MULTIDRUG EFFLUX PUMP"/>
    <property type="match status" value="1"/>
</dbReference>
<protein>
    <recommendedName>
        <fullName evidence="9">Membrane fusion protein (MFP) family protein</fullName>
    </recommendedName>
</protein>
<dbReference type="RefSeq" id="WP_271054353.1">
    <property type="nucleotide sequence ID" value="NZ_JAQIIO010000005.1"/>
</dbReference>
<name>A0ABT4W2A7_9RHOB</name>
<dbReference type="InterPro" id="IPR050739">
    <property type="entry name" value="MFP"/>
</dbReference>
<evidence type="ECO:0000256" key="9">
    <source>
        <dbReference type="RuleBase" id="RU365093"/>
    </source>
</evidence>
<evidence type="ECO:0000256" key="5">
    <source>
        <dbReference type="ARBA" id="ARBA00022519"/>
    </source>
</evidence>
<keyword evidence="7 9" id="KW-1133">Transmembrane helix</keyword>
<comment type="subcellular location">
    <subcellularLocation>
        <location evidence="1 9">Cell inner membrane</location>
        <topology evidence="1 9">Single-pass membrane protein</topology>
    </subcellularLocation>
</comment>
<dbReference type="InterPro" id="IPR058781">
    <property type="entry name" value="HH_AprE-like"/>
</dbReference>
<evidence type="ECO:0000256" key="8">
    <source>
        <dbReference type="ARBA" id="ARBA00023136"/>
    </source>
</evidence>